<keyword evidence="1" id="KW-0677">Repeat</keyword>
<evidence type="ECO:0000313" key="4">
    <source>
        <dbReference type="Proteomes" id="UP000297245"/>
    </source>
</evidence>
<dbReference type="InterPro" id="IPR056884">
    <property type="entry name" value="NPHP3-like_N"/>
</dbReference>
<evidence type="ECO:0000259" key="2">
    <source>
        <dbReference type="Pfam" id="PF24883"/>
    </source>
</evidence>
<protein>
    <recommendedName>
        <fullName evidence="2">Nephrocystin 3-like N-terminal domain-containing protein</fullName>
    </recommendedName>
</protein>
<sequence>MHLDNLSAFVHQSVNAYWYQIQITWPTMSNPDSATGNTSHPFVSLLKNSQGNTIGNITVNNVKGDQYNYGSEFDIKKIREWLDAPDSSFNYANARGKSTKNTGMWLVNNARFQKWKNNGGILWLQGQAGSGKTFLCTNVITCLEKLTMVPGVGECKPNLNLTRFARRLKISAHSP</sequence>
<feature type="domain" description="Nephrocystin 3-like N-terminal" evidence="2">
    <location>
        <begin position="101"/>
        <end position="145"/>
    </location>
</feature>
<dbReference type="OrthoDB" id="448455at2759"/>
<dbReference type="AlphaFoldDB" id="A0A4S8MNG1"/>
<organism evidence="3 4">
    <name type="scientific">Dendrothele bispora (strain CBS 962.96)</name>
    <dbReference type="NCBI Taxonomy" id="1314807"/>
    <lineage>
        <taxon>Eukaryota</taxon>
        <taxon>Fungi</taxon>
        <taxon>Dikarya</taxon>
        <taxon>Basidiomycota</taxon>
        <taxon>Agaricomycotina</taxon>
        <taxon>Agaricomycetes</taxon>
        <taxon>Agaricomycetidae</taxon>
        <taxon>Agaricales</taxon>
        <taxon>Agaricales incertae sedis</taxon>
        <taxon>Dendrothele</taxon>
    </lineage>
</organism>
<dbReference type="Proteomes" id="UP000297245">
    <property type="component" value="Unassembled WGS sequence"/>
</dbReference>
<dbReference type="Pfam" id="PF24883">
    <property type="entry name" value="NPHP3_N"/>
    <property type="match status" value="1"/>
</dbReference>
<evidence type="ECO:0000313" key="3">
    <source>
        <dbReference type="EMBL" id="THV04261.1"/>
    </source>
</evidence>
<name>A0A4S8MNG1_DENBC</name>
<evidence type="ECO:0000256" key="1">
    <source>
        <dbReference type="ARBA" id="ARBA00022737"/>
    </source>
</evidence>
<gene>
    <name evidence="3" type="ORF">K435DRAFT_905898</name>
</gene>
<dbReference type="EMBL" id="ML179058">
    <property type="protein sequence ID" value="THV04261.1"/>
    <property type="molecule type" value="Genomic_DNA"/>
</dbReference>
<accession>A0A4S8MNG1</accession>
<keyword evidence="4" id="KW-1185">Reference proteome</keyword>
<reference evidence="3 4" key="1">
    <citation type="journal article" date="2019" name="Nat. Ecol. Evol.">
        <title>Megaphylogeny resolves global patterns of mushroom evolution.</title>
        <authorList>
            <person name="Varga T."/>
            <person name="Krizsan K."/>
            <person name="Foldi C."/>
            <person name="Dima B."/>
            <person name="Sanchez-Garcia M."/>
            <person name="Sanchez-Ramirez S."/>
            <person name="Szollosi G.J."/>
            <person name="Szarkandi J.G."/>
            <person name="Papp V."/>
            <person name="Albert L."/>
            <person name="Andreopoulos W."/>
            <person name="Angelini C."/>
            <person name="Antonin V."/>
            <person name="Barry K.W."/>
            <person name="Bougher N.L."/>
            <person name="Buchanan P."/>
            <person name="Buyck B."/>
            <person name="Bense V."/>
            <person name="Catcheside P."/>
            <person name="Chovatia M."/>
            <person name="Cooper J."/>
            <person name="Damon W."/>
            <person name="Desjardin D."/>
            <person name="Finy P."/>
            <person name="Geml J."/>
            <person name="Haridas S."/>
            <person name="Hughes K."/>
            <person name="Justo A."/>
            <person name="Karasinski D."/>
            <person name="Kautmanova I."/>
            <person name="Kiss B."/>
            <person name="Kocsube S."/>
            <person name="Kotiranta H."/>
            <person name="LaButti K.M."/>
            <person name="Lechner B.E."/>
            <person name="Liimatainen K."/>
            <person name="Lipzen A."/>
            <person name="Lukacs Z."/>
            <person name="Mihaltcheva S."/>
            <person name="Morgado L.N."/>
            <person name="Niskanen T."/>
            <person name="Noordeloos M.E."/>
            <person name="Ohm R.A."/>
            <person name="Ortiz-Santana B."/>
            <person name="Ovrebo C."/>
            <person name="Racz N."/>
            <person name="Riley R."/>
            <person name="Savchenko A."/>
            <person name="Shiryaev A."/>
            <person name="Soop K."/>
            <person name="Spirin V."/>
            <person name="Szebenyi C."/>
            <person name="Tomsovsky M."/>
            <person name="Tulloss R.E."/>
            <person name="Uehling J."/>
            <person name="Grigoriev I.V."/>
            <person name="Vagvolgyi C."/>
            <person name="Papp T."/>
            <person name="Martin F.M."/>
            <person name="Miettinen O."/>
            <person name="Hibbett D.S."/>
            <person name="Nagy L.G."/>
        </authorList>
    </citation>
    <scope>NUCLEOTIDE SEQUENCE [LARGE SCALE GENOMIC DNA]</scope>
    <source>
        <strain evidence="3 4">CBS 962.96</strain>
    </source>
</reference>
<proteinExistence type="predicted"/>